<evidence type="ECO:0000259" key="1">
    <source>
        <dbReference type="PROSITE" id="PS50878"/>
    </source>
</evidence>
<dbReference type="AlphaFoldDB" id="A0A438ESM1"/>
<dbReference type="PANTHER" id="PTHR46890">
    <property type="entry name" value="NON-LTR RETROLELEMENT REVERSE TRANSCRIPTASE-LIKE PROTEIN-RELATED"/>
    <property type="match status" value="1"/>
</dbReference>
<dbReference type="Pfam" id="PF00078">
    <property type="entry name" value="RVT_1"/>
    <property type="match status" value="1"/>
</dbReference>
<dbReference type="InterPro" id="IPR052343">
    <property type="entry name" value="Retrotransposon-Effector_Assoc"/>
</dbReference>
<reference evidence="2 3" key="1">
    <citation type="journal article" date="2018" name="PLoS Genet.">
        <title>Population sequencing reveals clonal diversity and ancestral inbreeding in the grapevine cultivar Chardonnay.</title>
        <authorList>
            <person name="Roach M.J."/>
            <person name="Johnson D.L."/>
            <person name="Bohlmann J."/>
            <person name="van Vuuren H.J."/>
            <person name="Jones S.J."/>
            <person name="Pretorius I.S."/>
            <person name="Schmidt S.A."/>
            <person name="Borneman A.R."/>
        </authorList>
    </citation>
    <scope>NUCLEOTIDE SEQUENCE [LARGE SCALE GENOMIC DNA]</scope>
    <source>
        <strain evidence="3">cv. Chardonnay</strain>
        <tissue evidence="2">Leaf</tissue>
    </source>
</reference>
<dbReference type="InterPro" id="IPR000477">
    <property type="entry name" value="RT_dom"/>
</dbReference>
<sequence length="361" mass="39973">MRNAAKLEVDFSEEEVFHALCELNGTRPLEQMVSLSPFGCLAGILNESGVLCKLDIEKAYNHISWNFLLIVMRKMDSREVGSRGLRQGDPLSPYFFGIGMEAFSSLINRAEREGFLLGCRVRDGVQLSHLMFVDDTLVFCEASQGLMVYLSWLLMWFEAISGLKINLDKSEILPMGRVDNVEELTFELGCKPRGVGGGGVCAALSVLGLPLGAAHNSVAGNGRRVRFWEDRWCGDEALSISFLLCMLWRLPKSSNVGPAKEEGLVSPEQLPLCAAEVSINHLLIHCTKARILWDLYLTFWGAMGSFIVSEGDPSWVAWAVCGQEVGERLRKSMAGFLDAFDPYNSVTPSGIFTDRVEVRGF</sequence>
<evidence type="ECO:0000313" key="2">
    <source>
        <dbReference type="EMBL" id="RVW50744.1"/>
    </source>
</evidence>
<proteinExistence type="predicted"/>
<organism evidence="2 3">
    <name type="scientific">Vitis vinifera</name>
    <name type="common">Grape</name>
    <dbReference type="NCBI Taxonomy" id="29760"/>
    <lineage>
        <taxon>Eukaryota</taxon>
        <taxon>Viridiplantae</taxon>
        <taxon>Streptophyta</taxon>
        <taxon>Embryophyta</taxon>
        <taxon>Tracheophyta</taxon>
        <taxon>Spermatophyta</taxon>
        <taxon>Magnoliopsida</taxon>
        <taxon>eudicotyledons</taxon>
        <taxon>Gunneridae</taxon>
        <taxon>Pentapetalae</taxon>
        <taxon>rosids</taxon>
        <taxon>Vitales</taxon>
        <taxon>Vitaceae</taxon>
        <taxon>Viteae</taxon>
        <taxon>Vitis</taxon>
    </lineage>
</organism>
<dbReference type="PANTHER" id="PTHR46890:SF50">
    <property type="entry name" value="RNA-DIRECTED DNA POLYMERASE, EUKARYOTA, REVERSE TRANSCRIPTASE ZINC-BINDING DOMAIN PROTEIN-RELATED"/>
    <property type="match status" value="1"/>
</dbReference>
<name>A0A438ESM1_VITVI</name>
<protein>
    <recommendedName>
        <fullName evidence="1">Reverse transcriptase domain-containing protein</fullName>
    </recommendedName>
</protein>
<evidence type="ECO:0000313" key="3">
    <source>
        <dbReference type="Proteomes" id="UP000288805"/>
    </source>
</evidence>
<gene>
    <name evidence="2" type="ORF">CK203_076894</name>
</gene>
<dbReference type="EMBL" id="QGNW01001192">
    <property type="protein sequence ID" value="RVW50744.1"/>
    <property type="molecule type" value="Genomic_DNA"/>
</dbReference>
<dbReference type="Proteomes" id="UP000288805">
    <property type="component" value="Unassembled WGS sequence"/>
</dbReference>
<feature type="domain" description="Reverse transcriptase" evidence="1">
    <location>
        <begin position="1"/>
        <end position="211"/>
    </location>
</feature>
<comment type="caution">
    <text evidence="2">The sequence shown here is derived from an EMBL/GenBank/DDBJ whole genome shotgun (WGS) entry which is preliminary data.</text>
</comment>
<dbReference type="PROSITE" id="PS50878">
    <property type="entry name" value="RT_POL"/>
    <property type="match status" value="1"/>
</dbReference>
<accession>A0A438ESM1</accession>